<comment type="caution">
    <text evidence="3">The sequence shown here is derived from an EMBL/GenBank/DDBJ whole genome shotgun (WGS) entry which is preliminary data.</text>
</comment>
<feature type="compositionally biased region" description="Low complexity" evidence="1">
    <location>
        <begin position="201"/>
        <end position="210"/>
    </location>
</feature>
<feature type="region of interest" description="Disordered" evidence="1">
    <location>
        <begin position="77"/>
        <end position="370"/>
    </location>
</feature>
<sequence length="370" mass="40728">MRPGQQQKNRMRGRGRKGPNPLSRNYESNGPDVKIRGSAQHVADKYAMLARDASAAGDRVMAENYLQHAEHYNRIIAAAQAQFQQPRDDRETRDSDDDEDDDDNFDNNSYSRNDRDDRNNDRSDRNDRNERGDRRQQHGNGRDGRDHGGGNRNNQRNRDDNQRGRDDNGQRDRRERNAPAGSGPQPVIMRGEGENRGNGHDAGANGAADEAAARSNERSPRDHAAQGRGANGRDDASQDGANAETTQNPIGMTAAEALEETQSRAKRRPRSRRPRLADKYEANSETSDEAPATAETAPSEPVAEAAKAAEDTPKKASTRRKPKAETADGEEKPKRRRTTRAKKSDDGGDGDGDGESNNQGLPDFLLASNG</sequence>
<dbReference type="Pfam" id="PF13763">
    <property type="entry name" value="DUF4167"/>
    <property type="match status" value="1"/>
</dbReference>
<organism evidence="3 4">
    <name type="scientific">Jiella mangrovi</name>
    <dbReference type="NCBI Taxonomy" id="2821407"/>
    <lineage>
        <taxon>Bacteria</taxon>
        <taxon>Pseudomonadati</taxon>
        <taxon>Pseudomonadota</taxon>
        <taxon>Alphaproteobacteria</taxon>
        <taxon>Hyphomicrobiales</taxon>
        <taxon>Aurantimonadaceae</taxon>
        <taxon>Jiella</taxon>
    </lineage>
</organism>
<reference evidence="3 4" key="1">
    <citation type="submission" date="2021-04" db="EMBL/GenBank/DDBJ databases">
        <title>Whole genome sequence of Jiella sp. KSK16Y-1.</title>
        <authorList>
            <person name="Tuo L."/>
        </authorList>
    </citation>
    <scope>NUCLEOTIDE SEQUENCE [LARGE SCALE GENOMIC DNA]</scope>
    <source>
        <strain evidence="3 4">KSK16Y-1</strain>
    </source>
</reference>
<feature type="compositionally biased region" description="Basic residues" evidence="1">
    <location>
        <begin position="264"/>
        <end position="274"/>
    </location>
</feature>
<evidence type="ECO:0000259" key="2">
    <source>
        <dbReference type="Pfam" id="PF13763"/>
    </source>
</evidence>
<gene>
    <name evidence="3" type="ORF">J6595_21620</name>
</gene>
<evidence type="ECO:0000256" key="1">
    <source>
        <dbReference type="SAM" id="MobiDB-lite"/>
    </source>
</evidence>
<feature type="compositionally biased region" description="Polar residues" evidence="1">
    <location>
        <begin position="239"/>
        <end position="250"/>
    </location>
</feature>
<feature type="compositionally biased region" description="Basic and acidic residues" evidence="1">
    <location>
        <begin position="156"/>
        <end position="177"/>
    </location>
</feature>
<proteinExistence type="predicted"/>
<dbReference type="Proteomes" id="UP000678276">
    <property type="component" value="Unassembled WGS sequence"/>
</dbReference>
<evidence type="ECO:0000313" key="4">
    <source>
        <dbReference type="Proteomes" id="UP000678276"/>
    </source>
</evidence>
<protein>
    <submittedName>
        <fullName evidence="3">DUF4167 domain-containing protein</fullName>
    </submittedName>
</protein>
<dbReference type="InterPro" id="IPR025430">
    <property type="entry name" value="DUF4167"/>
</dbReference>
<feature type="domain" description="DUF4167" evidence="2">
    <location>
        <begin position="8"/>
        <end position="82"/>
    </location>
</feature>
<name>A0ABS4BN76_9HYPH</name>
<dbReference type="RefSeq" id="WP_209597685.1">
    <property type="nucleotide sequence ID" value="NZ_JAGJCF010000027.1"/>
</dbReference>
<evidence type="ECO:0000313" key="3">
    <source>
        <dbReference type="EMBL" id="MBP0618188.1"/>
    </source>
</evidence>
<feature type="compositionally biased region" description="Basic and acidic residues" evidence="1">
    <location>
        <begin position="211"/>
        <end position="236"/>
    </location>
</feature>
<feature type="region of interest" description="Disordered" evidence="1">
    <location>
        <begin position="1"/>
        <end position="38"/>
    </location>
</feature>
<dbReference type="EMBL" id="JAGJCF010000027">
    <property type="protein sequence ID" value="MBP0618188.1"/>
    <property type="molecule type" value="Genomic_DNA"/>
</dbReference>
<feature type="compositionally biased region" description="Low complexity" evidence="1">
    <location>
        <begin position="289"/>
        <end position="306"/>
    </location>
</feature>
<feature type="compositionally biased region" description="Basic and acidic residues" evidence="1">
    <location>
        <begin position="112"/>
        <end position="149"/>
    </location>
</feature>
<keyword evidence="4" id="KW-1185">Reference proteome</keyword>
<accession>A0ABS4BN76</accession>
<feature type="compositionally biased region" description="Basic and acidic residues" evidence="1">
    <location>
        <begin position="323"/>
        <end position="333"/>
    </location>
</feature>
<feature type="compositionally biased region" description="Acidic residues" evidence="1">
    <location>
        <begin position="94"/>
        <end position="105"/>
    </location>
</feature>